<dbReference type="AlphaFoldDB" id="A0A0F9GBD7"/>
<evidence type="ECO:0000313" key="1">
    <source>
        <dbReference type="EMBL" id="KKL60502.1"/>
    </source>
</evidence>
<comment type="caution">
    <text evidence="1">The sequence shown here is derived from an EMBL/GenBank/DDBJ whole genome shotgun (WGS) entry which is preliminary data.</text>
</comment>
<proteinExistence type="predicted"/>
<sequence length="57" mass="5572">NPGGSGLGQSATDLISFYGITPIVQATIAAAGTDAATTQTLANDLRTKLIALGLVAA</sequence>
<accession>A0A0F9GBD7</accession>
<organism evidence="1">
    <name type="scientific">marine sediment metagenome</name>
    <dbReference type="NCBI Taxonomy" id="412755"/>
    <lineage>
        <taxon>unclassified sequences</taxon>
        <taxon>metagenomes</taxon>
        <taxon>ecological metagenomes</taxon>
    </lineage>
</organism>
<gene>
    <name evidence="1" type="ORF">LCGC14_2204650</name>
</gene>
<dbReference type="EMBL" id="LAZR01029127">
    <property type="protein sequence ID" value="KKL60502.1"/>
    <property type="molecule type" value="Genomic_DNA"/>
</dbReference>
<reference evidence="1" key="1">
    <citation type="journal article" date="2015" name="Nature">
        <title>Complex archaea that bridge the gap between prokaryotes and eukaryotes.</title>
        <authorList>
            <person name="Spang A."/>
            <person name="Saw J.H."/>
            <person name="Jorgensen S.L."/>
            <person name="Zaremba-Niedzwiedzka K."/>
            <person name="Martijn J."/>
            <person name="Lind A.E."/>
            <person name="van Eijk R."/>
            <person name="Schleper C."/>
            <person name="Guy L."/>
            <person name="Ettema T.J."/>
        </authorList>
    </citation>
    <scope>NUCLEOTIDE SEQUENCE</scope>
</reference>
<feature type="non-terminal residue" evidence="1">
    <location>
        <position position="1"/>
    </location>
</feature>
<protein>
    <submittedName>
        <fullName evidence="1">Uncharacterized protein</fullName>
    </submittedName>
</protein>
<name>A0A0F9GBD7_9ZZZZ</name>